<dbReference type="Pfam" id="PF01814">
    <property type="entry name" value="Hemerythrin"/>
    <property type="match status" value="1"/>
</dbReference>
<dbReference type="PANTHER" id="PTHR39966:SF3">
    <property type="entry name" value="DUF438 DOMAIN-CONTAINING PROTEIN"/>
    <property type="match status" value="1"/>
</dbReference>
<dbReference type="AlphaFoldDB" id="A0A1Y4R537"/>
<dbReference type="GO" id="GO:0016301">
    <property type="term" value="F:kinase activity"/>
    <property type="evidence" value="ECO:0007669"/>
    <property type="project" value="UniProtKB-KW"/>
</dbReference>
<dbReference type="Pfam" id="PF13596">
    <property type="entry name" value="PAS_10"/>
    <property type="match status" value="1"/>
</dbReference>
<dbReference type="EMBL" id="NFLC01000002">
    <property type="protein sequence ID" value="OUQ11643.1"/>
    <property type="molecule type" value="Genomic_DNA"/>
</dbReference>
<organism evidence="4 5">
    <name type="scientific">Enterococcus cecorum</name>
    <dbReference type="NCBI Taxonomy" id="44008"/>
    <lineage>
        <taxon>Bacteria</taxon>
        <taxon>Bacillati</taxon>
        <taxon>Bacillota</taxon>
        <taxon>Bacilli</taxon>
        <taxon>Lactobacillales</taxon>
        <taxon>Enterococcaceae</taxon>
        <taxon>Enterococcus</taxon>
    </lineage>
</organism>
<dbReference type="Pfam" id="PF04282">
    <property type="entry name" value="DUF438"/>
    <property type="match status" value="1"/>
</dbReference>
<accession>A0A1Y4R537</accession>
<dbReference type="PANTHER" id="PTHR39966">
    <property type="entry name" value="BLL2471 PROTEIN-RELATED"/>
    <property type="match status" value="1"/>
</dbReference>
<dbReference type="EMBL" id="JAXOGL010000002">
    <property type="protein sequence ID" value="MDZ5597019.1"/>
    <property type="molecule type" value="Genomic_DNA"/>
</dbReference>
<feature type="domain" description="DUF438" evidence="2">
    <location>
        <begin position="13"/>
        <end position="77"/>
    </location>
</feature>
<dbReference type="InterPro" id="IPR012312">
    <property type="entry name" value="Hemerythrin-like"/>
</dbReference>
<dbReference type="Gene3D" id="1.20.120.520">
    <property type="entry name" value="nmb1532 protein domain like"/>
    <property type="match status" value="1"/>
</dbReference>
<feature type="domain" description="Hemerythrin-like" evidence="1">
    <location>
        <begin position="91"/>
        <end position="219"/>
    </location>
</feature>
<protein>
    <submittedName>
        <fullName evidence="3">DUF438 domain-containing protein</fullName>
    </submittedName>
    <submittedName>
        <fullName evidence="4">Histidine kinase</fullName>
    </submittedName>
</protein>
<reference evidence="5" key="1">
    <citation type="submission" date="2017-04" db="EMBL/GenBank/DDBJ databases">
        <title>Function of individual gut microbiota members based on whole genome sequencing of pure cultures obtained from chicken caecum.</title>
        <authorList>
            <person name="Medvecky M."/>
            <person name="Cejkova D."/>
            <person name="Polansky O."/>
            <person name="Karasova D."/>
            <person name="Kubasova T."/>
            <person name="Cizek A."/>
            <person name="Rychlik I."/>
        </authorList>
    </citation>
    <scope>NUCLEOTIDE SEQUENCE [LARGE SCALE GENOMIC DNA]</scope>
    <source>
        <strain evidence="5">An144</strain>
    </source>
</reference>
<reference evidence="4" key="2">
    <citation type="journal article" date="2018" name="BMC Genomics">
        <title>Whole genome sequencing and function prediction of 133 gut anaerobes isolated from chicken caecum in pure cultures.</title>
        <authorList>
            <person name="Medvecky M."/>
            <person name="Cejkova D."/>
            <person name="Polansky O."/>
            <person name="Karasova D."/>
            <person name="Kubasova T."/>
            <person name="Cizek A."/>
            <person name="Rychlik I."/>
        </authorList>
    </citation>
    <scope>NUCLEOTIDE SEQUENCE</scope>
    <source>
        <strain evidence="4">An144</strain>
    </source>
</reference>
<dbReference type="SUPFAM" id="SSF55785">
    <property type="entry name" value="PYP-like sensor domain (PAS domain)"/>
    <property type="match status" value="1"/>
</dbReference>
<dbReference type="Gene3D" id="3.30.450.20">
    <property type="entry name" value="PAS domain"/>
    <property type="match status" value="1"/>
</dbReference>
<evidence type="ECO:0000259" key="1">
    <source>
        <dbReference type="Pfam" id="PF01814"/>
    </source>
</evidence>
<evidence type="ECO:0000259" key="2">
    <source>
        <dbReference type="Pfam" id="PF04282"/>
    </source>
</evidence>
<reference evidence="3" key="3">
    <citation type="submission" date="2023-12" db="EMBL/GenBank/DDBJ databases">
        <title>Molecular genomic analyses of Enterococcus cecorum from sepsis oubreaks in broilers.</title>
        <authorList>
            <person name="Rhoads D."/>
            <person name="Alrubaye A."/>
        </authorList>
    </citation>
    <scope>NUCLEOTIDE SEQUENCE</scope>
    <source>
        <strain evidence="3">1755</strain>
    </source>
</reference>
<dbReference type="RefSeq" id="WP_087213858.1">
    <property type="nucleotide sequence ID" value="NZ_JAXOGD010000001.1"/>
</dbReference>
<name>A0A1Y4R537_9ENTE</name>
<proteinExistence type="predicted"/>
<evidence type="ECO:0000313" key="5">
    <source>
        <dbReference type="Proteomes" id="UP000196074"/>
    </source>
</evidence>
<keyword evidence="4" id="KW-0418">Kinase</keyword>
<comment type="caution">
    <text evidence="4">The sequence shown here is derived from an EMBL/GenBank/DDBJ whole genome shotgun (WGS) entry which is preliminary data.</text>
</comment>
<dbReference type="GO" id="GO:0005886">
    <property type="term" value="C:plasma membrane"/>
    <property type="evidence" value="ECO:0007669"/>
    <property type="project" value="TreeGrafter"/>
</dbReference>
<dbReference type="InterPro" id="IPR035965">
    <property type="entry name" value="PAS-like_dom_sf"/>
</dbReference>
<evidence type="ECO:0000313" key="4">
    <source>
        <dbReference type="EMBL" id="OUQ11643.1"/>
    </source>
</evidence>
<keyword evidence="4" id="KW-0808">Transferase</keyword>
<sequence>MDQTRKQRQEKIVEILSTLHNGGSFEEAKAMFNEAFDGVDVTEITAAEKALIQSGLDPSEIQRLCNIHAAVFKGSINEIHRSNEEHGQVGHPVHTLKLENQVLQSLLTDEIDGILAKMAKQDWSQLERLQRAVADLKNIDKHYTRKETLIFAFMEKYGITAPPKVMWGVDDQIRTMIKEFAELLASPKVAYNPLSEKWAALKNEIEEMIFKEEEIMIPMTLDVFSLADWQQIAKDSHDIGFSFIPEPLKWVPSAASFEKEKENEVQRLVAIAQAKETTEAIAASLPDYPVSSVATQEKTDNFSGDLTQTIDLPTGNLQLEQLIAIFSHLPVDLTFVDADEKVRFYSEGPHRIFPRTKSVIGREVVNCHPPKSMHIVQQILDDFRSGARTQADFWIDMRGMKISIRYYALHDEQGKYLGCLEVTQDITEFQQLTGQKRLLDELK</sequence>
<dbReference type="InterPro" id="IPR007380">
    <property type="entry name" value="DUF438"/>
</dbReference>
<dbReference type="Proteomes" id="UP001290582">
    <property type="component" value="Unassembled WGS sequence"/>
</dbReference>
<evidence type="ECO:0000313" key="3">
    <source>
        <dbReference type="EMBL" id="MDZ5597019.1"/>
    </source>
</evidence>
<dbReference type="Proteomes" id="UP000196074">
    <property type="component" value="Unassembled WGS sequence"/>
</dbReference>
<gene>
    <name evidence="4" type="ORF">B5E88_01935</name>
    <name evidence="3" type="ORF">U1294_02100</name>
</gene>